<reference evidence="3 5" key="1">
    <citation type="journal article" date="2008" name="Science">
        <title>The Physcomitrella genome reveals evolutionary insights into the conquest of land by plants.</title>
        <authorList>
            <person name="Rensing S."/>
            <person name="Lang D."/>
            <person name="Zimmer A."/>
            <person name="Terry A."/>
            <person name="Salamov A."/>
            <person name="Shapiro H."/>
            <person name="Nishiyama T."/>
            <person name="Perroud P.-F."/>
            <person name="Lindquist E."/>
            <person name="Kamisugi Y."/>
            <person name="Tanahashi T."/>
            <person name="Sakakibara K."/>
            <person name="Fujita T."/>
            <person name="Oishi K."/>
            <person name="Shin-I T."/>
            <person name="Kuroki Y."/>
            <person name="Toyoda A."/>
            <person name="Suzuki Y."/>
            <person name="Hashimoto A."/>
            <person name="Yamaguchi K."/>
            <person name="Sugano A."/>
            <person name="Kohara Y."/>
            <person name="Fujiyama A."/>
            <person name="Anterola A."/>
            <person name="Aoki S."/>
            <person name="Ashton N."/>
            <person name="Barbazuk W.B."/>
            <person name="Barker E."/>
            <person name="Bennetzen J."/>
            <person name="Bezanilla M."/>
            <person name="Blankenship R."/>
            <person name="Cho S.H."/>
            <person name="Dutcher S."/>
            <person name="Estelle M."/>
            <person name="Fawcett J.A."/>
            <person name="Gundlach H."/>
            <person name="Hanada K."/>
            <person name="Heyl A."/>
            <person name="Hicks K.A."/>
            <person name="Hugh J."/>
            <person name="Lohr M."/>
            <person name="Mayer K."/>
            <person name="Melkozernov A."/>
            <person name="Murata T."/>
            <person name="Nelson D."/>
            <person name="Pils B."/>
            <person name="Prigge M."/>
            <person name="Reiss B."/>
            <person name="Renner T."/>
            <person name="Rombauts S."/>
            <person name="Rushton P."/>
            <person name="Sanderfoot A."/>
            <person name="Schween G."/>
            <person name="Shiu S.-H."/>
            <person name="Stueber K."/>
            <person name="Theodoulou F.L."/>
            <person name="Tu H."/>
            <person name="Van de Peer Y."/>
            <person name="Verrier P.J."/>
            <person name="Waters E."/>
            <person name="Wood A."/>
            <person name="Yang L."/>
            <person name="Cove D."/>
            <person name="Cuming A."/>
            <person name="Hasebe M."/>
            <person name="Lucas S."/>
            <person name="Mishler D.B."/>
            <person name="Reski R."/>
            <person name="Grigoriev I."/>
            <person name="Quatrano R.S."/>
            <person name="Boore J.L."/>
        </authorList>
    </citation>
    <scope>NUCLEOTIDE SEQUENCE [LARGE SCALE GENOMIC DNA]</scope>
    <source>
        <strain evidence="4 5">cv. Gransden 2004</strain>
    </source>
</reference>
<dbReference type="EnsemblPlants" id="Pp3c22_6990V3.1">
    <property type="protein sequence ID" value="Pp3c22_6990V3.1"/>
    <property type="gene ID" value="Pp3c22_6990"/>
</dbReference>
<evidence type="ECO:0000259" key="2">
    <source>
        <dbReference type="Pfam" id="PF06911"/>
    </source>
</evidence>
<dbReference type="PaxDb" id="3218-PP1S12_270V6.1"/>
<dbReference type="OMA" id="KVQWPLA"/>
<protein>
    <recommendedName>
        <fullName evidence="2">Senescence domain-containing protein</fullName>
    </recommendedName>
</protein>
<organism evidence="3">
    <name type="scientific">Physcomitrium patens</name>
    <name type="common">Spreading-leaved earth moss</name>
    <name type="synonym">Physcomitrella patens</name>
    <dbReference type="NCBI Taxonomy" id="3218"/>
    <lineage>
        <taxon>Eukaryota</taxon>
        <taxon>Viridiplantae</taxon>
        <taxon>Streptophyta</taxon>
        <taxon>Embryophyta</taxon>
        <taxon>Bryophyta</taxon>
        <taxon>Bryophytina</taxon>
        <taxon>Bryopsida</taxon>
        <taxon>Funariidae</taxon>
        <taxon>Funariales</taxon>
        <taxon>Funariaceae</taxon>
        <taxon>Physcomitrium</taxon>
    </lineage>
</organism>
<dbReference type="PANTHER" id="PTHR21068:SF43">
    <property type="entry name" value="SPARTIN"/>
    <property type="match status" value="1"/>
</dbReference>
<feature type="region of interest" description="Disordered" evidence="1">
    <location>
        <begin position="29"/>
        <end position="69"/>
    </location>
</feature>
<dbReference type="EMBL" id="ABEU02000022">
    <property type="protein sequence ID" value="PNR30489.1"/>
    <property type="molecule type" value="Genomic_DNA"/>
</dbReference>
<dbReference type="STRING" id="3218.A0A2K1IMI8"/>
<evidence type="ECO:0000313" key="4">
    <source>
        <dbReference type="EnsemblPlants" id="Pp3c22_6990V3.1"/>
    </source>
</evidence>
<dbReference type="OrthoDB" id="1719420at2759"/>
<feature type="domain" description="Senescence" evidence="2">
    <location>
        <begin position="281"/>
        <end position="449"/>
    </location>
</feature>
<dbReference type="Gramene" id="Pp3c22_6990V3.1">
    <property type="protein sequence ID" value="Pp3c22_6990V3.1"/>
    <property type="gene ID" value="Pp3c22_6990"/>
</dbReference>
<proteinExistence type="predicted"/>
<dbReference type="GeneID" id="112275354"/>
<keyword evidence="5" id="KW-1185">Reference proteome</keyword>
<evidence type="ECO:0000313" key="3">
    <source>
        <dbReference type="EMBL" id="PNR30489.1"/>
    </source>
</evidence>
<sequence>MGGQEPNPYLVSYPSMNCRPQSPFASAASASLYPKIPSEGPQPSRNPTVDVAGDSARSHPYPQIHSQVQQPTGNPYILPMSDCSANAQNSGFEELLVTISGAIVHLVDDQESVFLDHGNFTVSRIKQHDQGIVAVVRVGDGLQWPLMSDEQVVKLDFIHYVFSLPVIDKDTAEAQGGENMHYGVTFSIPGQEAALRTLDEVLECYSLFYLPTLVHGDQIKQAADAGLAPNAASQLDTMGAAVVPESVVAGDPKQITEENQKVFWTEMAPNVDDYRNRVAKSVASGSGHLIRGIFWVRDSTVERLQSGAINKIKNSKPADKPTNIRPSTLRNLQRVKSLTKATDNFAKSVLSGIISVAGTVPNAIVKSRVGRAFFRTGPGEVALASMISFWKVCDAVEQATKEVLKSGTNAASKVVTHRRGHSAGKATEEVLGSAGHLVGAAWSAVKIPKALNPTAVLKPNSAAVIGMHQTGPTQPR</sequence>
<dbReference type="Gramene" id="Pp3c22_6990V3.2">
    <property type="protein sequence ID" value="Pp3c22_6990V3.2"/>
    <property type="gene ID" value="Pp3c22_6990"/>
</dbReference>
<reference evidence="3 5" key="2">
    <citation type="journal article" date="2018" name="Plant J.">
        <title>The Physcomitrella patens chromosome-scale assembly reveals moss genome structure and evolution.</title>
        <authorList>
            <person name="Lang D."/>
            <person name="Ullrich K.K."/>
            <person name="Murat F."/>
            <person name="Fuchs J."/>
            <person name="Jenkins J."/>
            <person name="Haas F.B."/>
            <person name="Piednoel M."/>
            <person name="Gundlach H."/>
            <person name="Van Bel M."/>
            <person name="Meyberg R."/>
            <person name="Vives C."/>
            <person name="Morata J."/>
            <person name="Symeonidi A."/>
            <person name="Hiss M."/>
            <person name="Muchero W."/>
            <person name="Kamisugi Y."/>
            <person name="Saleh O."/>
            <person name="Blanc G."/>
            <person name="Decker E.L."/>
            <person name="van Gessel N."/>
            <person name="Grimwood J."/>
            <person name="Hayes R.D."/>
            <person name="Graham S.W."/>
            <person name="Gunter L.E."/>
            <person name="McDaniel S.F."/>
            <person name="Hoernstein S.N.W."/>
            <person name="Larsson A."/>
            <person name="Li F.W."/>
            <person name="Perroud P.F."/>
            <person name="Phillips J."/>
            <person name="Ranjan P."/>
            <person name="Rokshar D.S."/>
            <person name="Rothfels C.J."/>
            <person name="Schneider L."/>
            <person name="Shu S."/>
            <person name="Stevenson D.W."/>
            <person name="Thummler F."/>
            <person name="Tillich M."/>
            <person name="Villarreal Aguilar J.C."/>
            <person name="Widiez T."/>
            <person name="Wong G.K."/>
            <person name="Wymore A."/>
            <person name="Zhang Y."/>
            <person name="Zimmer A.D."/>
            <person name="Quatrano R.S."/>
            <person name="Mayer K.F.X."/>
            <person name="Goodstein D."/>
            <person name="Casacuberta J.M."/>
            <person name="Vandepoele K."/>
            <person name="Reski R."/>
            <person name="Cuming A.C."/>
            <person name="Tuskan G.A."/>
            <person name="Maumus F."/>
            <person name="Salse J."/>
            <person name="Schmutz J."/>
            <person name="Rensing S.A."/>
        </authorList>
    </citation>
    <scope>NUCLEOTIDE SEQUENCE [LARGE SCALE GENOMIC DNA]</scope>
    <source>
        <strain evidence="4 5">cv. Gransden 2004</strain>
    </source>
</reference>
<evidence type="ECO:0000313" key="5">
    <source>
        <dbReference type="Proteomes" id="UP000006727"/>
    </source>
</evidence>
<dbReference type="EnsemblPlants" id="Pp3c22_6990V3.2">
    <property type="protein sequence ID" value="Pp3c22_6990V3.2"/>
    <property type="gene ID" value="Pp3c22_6990"/>
</dbReference>
<dbReference type="Pfam" id="PF06911">
    <property type="entry name" value="Senescence"/>
    <property type="match status" value="1"/>
</dbReference>
<name>A0A2K1IMI8_PHYPA</name>
<dbReference type="AlphaFoldDB" id="A0A2K1IMI8"/>
<dbReference type="Gramene" id="Pp3c22_6990V3.3">
    <property type="protein sequence ID" value="Pp3c22_6990V3.3"/>
    <property type="gene ID" value="Pp3c22_6990"/>
</dbReference>
<dbReference type="Proteomes" id="UP000006727">
    <property type="component" value="Chromosome 22"/>
</dbReference>
<dbReference type="InterPro" id="IPR009686">
    <property type="entry name" value="Senescence/spartin_C"/>
</dbReference>
<accession>A0A2K1IMI8</accession>
<reference evidence="4" key="3">
    <citation type="submission" date="2020-12" db="UniProtKB">
        <authorList>
            <consortium name="EnsemblPlants"/>
        </authorList>
    </citation>
    <scope>IDENTIFICATION</scope>
</reference>
<dbReference type="EnsemblPlants" id="Pp3c22_6990V3.3">
    <property type="protein sequence ID" value="Pp3c22_6990V3.3"/>
    <property type="gene ID" value="Pp3c22_6990"/>
</dbReference>
<dbReference type="PANTHER" id="PTHR21068">
    <property type="entry name" value="SPARTIN"/>
    <property type="match status" value="1"/>
</dbReference>
<dbReference type="RefSeq" id="XP_024361434.1">
    <property type="nucleotide sequence ID" value="XM_024505666.2"/>
</dbReference>
<gene>
    <name evidence="4" type="primary">LOC112275354</name>
    <name evidence="3" type="ORF">PHYPA_026805</name>
</gene>
<dbReference type="InterPro" id="IPR045036">
    <property type="entry name" value="Spartin-like"/>
</dbReference>
<evidence type="ECO:0000256" key="1">
    <source>
        <dbReference type="SAM" id="MobiDB-lite"/>
    </source>
</evidence>
<dbReference type="GO" id="GO:0005886">
    <property type="term" value="C:plasma membrane"/>
    <property type="evidence" value="ECO:0000318"/>
    <property type="project" value="GO_Central"/>
</dbReference>